<reference evidence="2" key="1">
    <citation type="journal article" date="2019" name="Int. J. Syst. Evol. Microbiol.">
        <title>The Global Catalogue of Microorganisms (GCM) 10K type strain sequencing project: providing services to taxonomists for standard genome sequencing and annotation.</title>
        <authorList>
            <consortium name="The Broad Institute Genomics Platform"/>
            <consortium name="The Broad Institute Genome Sequencing Center for Infectious Disease"/>
            <person name="Wu L."/>
            <person name="Ma J."/>
        </authorList>
    </citation>
    <scope>NUCLEOTIDE SEQUENCE [LARGE SCALE GENOMIC DNA]</scope>
    <source>
        <strain evidence="2">Q85</strain>
    </source>
</reference>
<gene>
    <name evidence="1" type="ORF">ACFSC3_02105</name>
</gene>
<evidence type="ECO:0000313" key="2">
    <source>
        <dbReference type="Proteomes" id="UP001597283"/>
    </source>
</evidence>
<evidence type="ECO:0000313" key="1">
    <source>
        <dbReference type="EMBL" id="MFD1786356.1"/>
    </source>
</evidence>
<keyword evidence="2" id="KW-1185">Reference proteome</keyword>
<dbReference type="EMBL" id="JBHUFC010000001">
    <property type="protein sequence ID" value="MFD1786356.1"/>
    <property type="molecule type" value="Genomic_DNA"/>
</dbReference>
<protein>
    <submittedName>
        <fullName evidence="1">DUF3445 domain-containing protein</fullName>
    </submittedName>
</protein>
<accession>A0ABW4N8Q7</accession>
<comment type="caution">
    <text evidence="1">The sequence shown here is derived from an EMBL/GenBank/DDBJ whole genome shotgun (WGS) entry which is preliminary data.</text>
</comment>
<dbReference type="RefSeq" id="WP_380938251.1">
    <property type="nucleotide sequence ID" value="NZ_JBHUFC010000001.1"/>
</dbReference>
<organism evidence="1 2">
    <name type="scientific">Sphingomonas floccifaciens</name>
    <dbReference type="NCBI Taxonomy" id="1844115"/>
    <lineage>
        <taxon>Bacteria</taxon>
        <taxon>Pseudomonadati</taxon>
        <taxon>Pseudomonadota</taxon>
        <taxon>Alphaproteobacteria</taxon>
        <taxon>Sphingomonadales</taxon>
        <taxon>Sphingomonadaceae</taxon>
        <taxon>Sphingomonas</taxon>
    </lineage>
</organism>
<dbReference type="Pfam" id="PF11927">
    <property type="entry name" value="HODM_asu-like"/>
    <property type="match status" value="1"/>
</dbReference>
<dbReference type="Proteomes" id="UP001597283">
    <property type="component" value="Unassembled WGS sequence"/>
</dbReference>
<sequence>MTLGWSVEELVPVARGGGALRMGLKRLAPDAWLQPAPDTATRAAAFDVHPDSVQRLPWAANAEVEAAEAIGNDAKDLGGAARTVWEDLCLVQTPPGGGAPVLSAGAVAFPTDWRLADKLGLPLAAVHAPIHGYAEQLSAGVDHFIATLQPGAIFGRANWFVVPTADWRYLPAGTPEDRFAHVTADNAGDTLFVRSERQTLRRLPHTGAVLFTIGVYVAPLAALSDAVVARVAASIASIGAGEHERRAAPGYATVLADYVAGRAMGEAA</sequence>
<proteinExistence type="predicted"/>
<name>A0ABW4N8Q7_9SPHN</name>
<dbReference type="InterPro" id="IPR021848">
    <property type="entry name" value="HODM_asu-like"/>
</dbReference>